<name>A0AAD7GWZ0_9AGAR</name>
<dbReference type="SUPFAM" id="SSF56112">
    <property type="entry name" value="Protein kinase-like (PK-like)"/>
    <property type="match status" value="1"/>
</dbReference>
<dbReference type="EMBL" id="JARKIB010000447">
    <property type="protein sequence ID" value="KAJ7707143.1"/>
    <property type="molecule type" value="Genomic_DNA"/>
</dbReference>
<proteinExistence type="predicted"/>
<evidence type="ECO:0000313" key="2">
    <source>
        <dbReference type="Proteomes" id="UP001215598"/>
    </source>
</evidence>
<accession>A0AAD7GWZ0</accession>
<dbReference type="InterPro" id="IPR011009">
    <property type="entry name" value="Kinase-like_dom_sf"/>
</dbReference>
<evidence type="ECO:0000313" key="1">
    <source>
        <dbReference type="EMBL" id="KAJ7707143.1"/>
    </source>
</evidence>
<evidence type="ECO:0008006" key="3">
    <source>
        <dbReference type="Google" id="ProtNLM"/>
    </source>
</evidence>
<organism evidence="1 2">
    <name type="scientific">Mycena metata</name>
    <dbReference type="NCBI Taxonomy" id="1033252"/>
    <lineage>
        <taxon>Eukaryota</taxon>
        <taxon>Fungi</taxon>
        <taxon>Dikarya</taxon>
        <taxon>Basidiomycota</taxon>
        <taxon>Agaricomycotina</taxon>
        <taxon>Agaricomycetes</taxon>
        <taxon>Agaricomycetidae</taxon>
        <taxon>Agaricales</taxon>
        <taxon>Marasmiineae</taxon>
        <taxon>Mycenaceae</taxon>
        <taxon>Mycena</taxon>
    </lineage>
</organism>
<reference evidence="1" key="1">
    <citation type="submission" date="2023-03" db="EMBL/GenBank/DDBJ databases">
        <title>Massive genome expansion in bonnet fungi (Mycena s.s.) driven by repeated elements and novel gene families across ecological guilds.</title>
        <authorList>
            <consortium name="Lawrence Berkeley National Laboratory"/>
            <person name="Harder C.B."/>
            <person name="Miyauchi S."/>
            <person name="Viragh M."/>
            <person name="Kuo A."/>
            <person name="Thoen E."/>
            <person name="Andreopoulos B."/>
            <person name="Lu D."/>
            <person name="Skrede I."/>
            <person name="Drula E."/>
            <person name="Henrissat B."/>
            <person name="Morin E."/>
            <person name="Kohler A."/>
            <person name="Barry K."/>
            <person name="LaButti K."/>
            <person name="Morin E."/>
            <person name="Salamov A."/>
            <person name="Lipzen A."/>
            <person name="Mereny Z."/>
            <person name="Hegedus B."/>
            <person name="Baldrian P."/>
            <person name="Stursova M."/>
            <person name="Weitz H."/>
            <person name="Taylor A."/>
            <person name="Grigoriev I.V."/>
            <person name="Nagy L.G."/>
            <person name="Martin F."/>
            <person name="Kauserud H."/>
        </authorList>
    </citation>
    <scope>NUCLEOTIDE SEQUENCE</scope>
    <source>
        <strain evidence="1">CBHHK182m</strain>
    </source>
</reference>
<sequence length="471" mass="53042">MASSSQPPSTAAQIPDMLHTQNKQNPLAIYHGRPQNLTGPAIHVFHPVFSHFQDLLHTNVDAFTFEQDDLAVIDTYMGCMANSYPDERSRQTDTEPVFNHFFGATAAVSSEHRSNGRKYTLNGYMPAKLLKLCSPVKRGRTAGKTFFCGKNAVGIDAVDQGLISYRFHCEDQDLAKLLQNSHVPAFLLAENPPNFVVYGMIYHQGHVVAQPLTEWISVFPLAGMFETARSNKFAGDEYHIAKIARCFRSLARCVKSLETYYEQLEALALDPHLLRPSPHFSAFSTDAENYTLSYHQQLAVDSRSLQRLLFHATATSSAGSSKDCVVKYSKTYSANAHRAMAELGFAPPLLYCARERTVGQYFVIIMEYIMPSTTDRLEPGHYEALKKALEEFHKQGYVFGDLREPNILFPQAGGPMLVDFDWSGKSGDVRYPLSLNEAIEWPPGAKAMRPIYPEHDRWMLERLFEHSEDAK</sequence>
<dbReference type="AlphaFoldDB" id="A0AAD7GWZ0"/>
<dbReference type="Proteomes" id="UP001215598">
    <property type="component" value="Unassembled WGS sequence"/>
</dbReference>
<keyword evidence="2" id="KW-1185">Reference proteome</keyword>
<comment type="caution">
    <text evidence="1">The sequence shown here is derived from an EMBL/GenBank/DDBJ whole genome shotgun (WGS) entry which is preliminary data.</text>
</comment>
<protein>
    <recommendedName>
        <fullName evidence="3">Aminoglycoside phosphotransferase domain-containing protein</fullName>
    </recommendedName>
</protein>
<gene>
    <name evidence="1" type="ORF">B0H16DRAFT_1633916</name>
</gene>